<evidence type="ECO:0000259" key="1">
    <source>
        <dbReference type="Pfam" id="PF22036"/>
    </source>
</evidence>
<name>A0ABV5HID6_9VIBR</name>
<dbReference type="Pfam" id="PF22036">
    <property type="entry name" value="MoaF_like"/>
    <property type="match status" value="1"/>
</dbReference>
<organism evidence="2 3">
    <name type="scientific">Vibrio olivae</name>
    <dbReference type="NCBI Taxonomy" id="1243002"/>
    <lineage>
        <taxon>Bacteria</taxon>
        <taxon>Pseudomonadati</taxon>
        <taxon>Pseudomonadota</taxon>
        <taxon>Gammaproteobacteria</taxon>
        <taxon>Vibrionales</taxon>
        <taxon>Vibrionaceae</taxon>
        <taxon>Vibrio</taxon>
    </lineage>
</organism>
<sequence length="109" mass="12209">MNPQLTQLSGLRFQIDYPHFSFENQYLDEKTIVWKLFNGPSMTGIAAGEEVTEQATVINLAVNQFLVSWVEESGLGVTQHLNFSSGQIHSLIRDDKNIIAETGKLTILN</sequence>
<gene>
    <name evidence="2" type="ORF">ACFFUV_03325</name>
</gene>
<proteinExistence type="predicted"/>
<dbReference type="Gene3D" id="2.40.128.20">
    <property type="match status" value="1"/>
</dbReference>
<reference evidence="2 3" key="1">
    <citation type="submission" date="2024-09" db="EMBL/GenBank/DDBJ databases">
        <authorList>
            <person name="Sun Q."/>
            <person name="Mori K."/>
        </authorList>
    </citation>
    <scope>NUCLEOTIDE SEQUENCE [LARGE SCALE GENOMIC DNA]</scope>
    <source>
        <strain evidence="2 3">CECT 8064</strain>
    </source>
</reference>
<comment type="caution">
    <text evidence="2">The sequence shown here is derived from an EMBL/GenBank/DDBJ whole genome shotgun (WGS) entry which is preliminary data.</text>
</comment>
<dbReference type="InterPro" id="IPR012674">
    <property type="entry name" value="Calycin"/>
</dbReference>
<dbReference type="Proteomes" id="UP001589645">
    <property type="component" value="Unassembled WGS sequence"/>
</dbReference>
<keyword evidence="3" id="KW-1185">Reference proteome</keyword>
<feature type="domain" description="MoaF-like" evidence="1">
    <location>
        <begin position="10"/>
        <end position="105"/>
    </location>
</feature>
<dbReference type="RefSeq" id="WP_390189660.1">
    <property type="nucleotide sequence ID" value="NZ_JBHMEP010000001.1"/>
</dbReference>
<evidence type="ECO:0000313" key="3">
    <source>
        <dbReference type="Proteomes" id="UP001589645"/>
    </source>
</evidence>
<protein>
    <recommendedName>
        <fullName evidence="1">MoaF-like domain-containing protein</fullName>
    </recommendedName>
</protein>
<evidence type="ECO:0000313" key="2">
    <source>
        <dbReference type="EMBL" id="MFB9133996.1"/>
    </source>
</evidence>
<accession>A0ABV5HID6</accession>
<dbReference type="InterPro" id="IPR053892">
    <property type="entry name" value="MoaF-like"/>
</dbReference>
<dbReference type="EMBL" id="JBHMEP010000001">
    <property type="protein sequence ID" value="MFB9133996.1"/>
    <property type="molecule type" value="Genomic_DNA"/>
</dbReference>